<dbReference type="EMBL" id="JXTB01000220">
    <property type="protein sequence ID" value="PON52390.1"/>
    <property type="molecule type" value="Genomic_DNA"/>
</dbReference>
<gene>
    <name evidence="1" type="ORF">PanWU01x14_209840</name>
</gene>
<protein>
    <submittedName>
        <fullName evidence="1">Uncharacterized protein</fullName>
    </submittedName>
</protein>
<name>A0A2P5BUC2_PARAD</name>
<dbReference type="Proteomes" id="UP000237105">
    <property type="component" value="Unassembled WGS sequence"/>
</dbReference>
<accession>A0A2P5BUC2</accession>
<evidence type="ECO:0000313" key="2">
    <source>
        <dbReference type="Proteomes" id="UP000237105"/>
    </source>
</evidence>
<organism evidence="1 2">
    <name type="scientific">Parasponia andersonii</name>
    <name type="common">Sponia andersonii</name>
    <dbReference type="NCBI Taxonomy" id="3476"/>
    <lineage>
        <taxon>Eukaryota</taxon>
        <taxon>Viridiplantae</taxon>
        <taxon>Streptophyta</taxon>
        <taxon>Embryophyta</taxon>
        <taxon>Tracheophyta</taxon>
        <taxon>Spermatophyta</taxon>
        <taxon>Magnoliopsida</taxon>
        <taxon>eudicotyledons</taxon>
        <taxon>Gunneridae</taxon>
        <taxon>Pentapetalae</taxon>
        <taxon>rosids</taxon>
        <taxon>fabids</taxon>
        <taxon>Rosales</taxon>
        <taxon>Cannabaceae</taxon>
        <taxon>Parasponia</taxon>
    </lineage>
</organism>
<reference evidence="2" key="1">
    <citation type="submission" date="2016-06" db="EMBL/GenBank/DDBJ databases">
        <title>Parallel loss of symbiosis genes in relatives of nitrogen-fixing non-legume Parasponia.</title>
        <authorList>
            <person name="Van Velzen R."/>
            <person name="Holmer R."/>
            <person name="Bu F."/>
            <person name="Rutten L."/>
            <person name="Van Zeijl A."/>
            <person name="Liu W."/>
            <person name="Santuari L."/>
            <person name="Cao Q."/>
            <person name="Sharma T."/>
            <person name="Shen D."/>
            <person name="Roswanjaya Y."/>
            <person name="Wardhani T."/>
            <person name="Kalhor M.S."/>
            <person name="Jansen J."/>
            <person name="Van den Hoogen J."/>
            <person name="Gungor B."/>
            <person name="Hartog M."/>
            <person name="Hontelez J."/>
            <person name="Verver J."/>
            <person name="Yang W.-C."/>
            <person name="Schijlen E."/>
            <person name="Repin R."/>
            <person name="Schilthuizen M."/>
            <person name="Schranz E."/>
            <person name="Heidstra R."/>
            <person name="Miyata K."/>
            <person name="Fedorova E."/>
            <person name="Kohlen W."/>
            <person name="Bisseling T."/>
            <person name="Smit S."/>
            <person name="Geurts R."/>
        </authorList>
    </citation>
    <scope>NUCLEOTIDE SEQUENCE [LARGE SCALE GENOMIC DNA]</scope>
    <source>
        <strain evidence="2">cv. WU1-14</strain>
    </source>
</reference>
<keyword evidence="2" id="KW-1185">Reference proteome</keyword>
<dbReference type="AlphaFoldDB" id="A0A2P5BUC2"/>
<comment type="caution">
    <text evidence="1">The sequence shown here is derived from an EMBL/GenBank/DDBJ whole genome shotgun (WGS) entry which is preliminary data.</text>
</comment>
<proteinExistence type="predicted"/>
<sequence>MPRMRLSMFLRSNMMLSKKLLSTFRKNLKMVEMNLMEAYEEIDCW</sequence>
<evidence type="ECO:0000313" key="1">
    <source>
        <dbReference type="EMBL" id="PON52390.1"/>
    </source>
</evidence>